<keyword evidence="1" id="KW-1133">Transmembrane helix</keyword>
<dbReference type="SMART" id="SM00457">
    <property type="entry name" value="MACPF"/>
    <property type="match status" value="1"/>
</dbReference>
<accession>A0A2I2L4X5</accession>
<evidence type="ECO:0000313" key="3">
    <source>
        <dbReference type="EMBL" id="SNW62560.1"/>
    </source>
</evidence>
<sequence length="700" mass="79151">MKYLPYFIFIVCALSQSLDKTIERGVQHLGLGIDPLSYNTKLQIFDLQYTMKNPDTSGSYILPDYVVERDTPKNQLHLFSDVLTWSTNNTVSEKINVEAKASFWAVKGSFSYEHQWTRSHFQQTDRTVVVNTANMETKTLTLQYTVAPLSYAFNESINRIARLVEKNTTVTNRRAKYEINKLINDYGLVYVYKEVLGGQLKQSLVINTNKLTDSSTDSLKIKGGASFASYFSIKGSYQRDESSMTTFYQAVTDSKIELSGGAPWQENGSVYNWMPSVYQYPSVISLNAAPTIDLLTPERFPHIDPFIVQQMRDFYNEGTERYVQQNIVVGCMDPSSPKFSFRVNVNDPASCLWDKKFLFGGIYQTSSDPSLITVNELTQAASCPDGFDSYNIGQFSGSIPNTVCHTHYHWFHKHTVCDTYYTPISYNSYMCLAHNITGGNEKGFYFGGIYSNAVDNVITGAKRCPNGFRSYVMYTSNDKSGYLAVCVTPFDSGAVEVAMNFGGIFSSVNANPLTGNLYCPKGYQRHSLGFHYNGKEIFYCTGIHDILDALTLLPAGYNDPLPPYVEYLPVQYLASVSFKPNGTQSYLSIPFYVNDERPYHVQAQELLVELSSMENKPTIFDRLEDELEDVLMYREVENVNGKSYKLVIVLALVVGIFCVLIALSVVFLVKYRKYKKKELKSAFPVAEFSPSSQEYLLKKD</sequence>
<dbReference type="RefSeq" id="YP_009448862.1">
    <property type="nucleotide sequence ID" value="NC_036594.1"/>
</dbReference>
<evidence type="ECO:0000256" key="1">
    <source>
        <dbReference type="SAM" id="Phobius"/>
    </source>
</evidence>
<dbReference type="InterPro" id="IPR020864">
    <property type="entry name" value="MACPF"/>
</dbReference>
<keyword evidence="1" id="KW-0812">Transmembrane</keyword>
<reference evidence="3" key="1">
    <citation type="submission" date="2017-08" db="EMBL/GenBank/DDBJ databases">
        <authorList>
            <consortium name="Urmite Genomes"/>
        </authorList>
    </citation>
    <scope>NUCLEOTIDE SEQUENCE [LARGE SCALE GENOMIC DNA]</scope>
    <source>
        <strain evidence="3">IHUMI-LCC2</strain>
    </source>
</reference>
<proteinExistence type="predicted"/>
<evidence type="ECO:0000313" key="4">
    <source>
        <dbReference type="Proteomes" id="UP000236316"/>
    </source>
</evidence>
<dbReference type="Proteomes" id="UP000236316">
    <property type="component" value="Segment"/>
</dbReference>
<feature type="domain" description="MACPF" evidence="2">
    <location>
        <begin position="8"/>
        <end position="326"/>
    </location>
</feature>
<dbReference type="GeneID" id="35382468"/>
<dbReference type="PROSITE" id="PS51412">
    <property type="entry name" value="MACPF_2"/>
    <property type="match status" value="1"/>
</dbReference>
<keyword evidence="1" id="KW-0472">Membrane</keyword>
<gene>
    <name evidence="3" type="ORF">ORPV_656</name>
</gene>
<organism evidence="3">
    <name type="scientific">Orpheovirus IHUMI-LCC2</name>
    <dbReference type="NCBI Taxonomy" id="2023057"/>
    <lineage>
        <taxon>Viruses</taxon>
        <taxon>Varidnaviria</taxon>
        <taxon>Bamfordvirae</taxon>
        <taxon>Nucleocytoviricota</taxon>
        <taxon>Megaviricetes</taxon>
        <taxon>Pimascovirales</taxon>
        <taxon>Ocovirineae</taxon>
        <taxon>Orpheoviridae</taxon>
        <taxon>Alphaorpheovirus</taxon>
        <taxon>Alphaorpheovirus massiliense</taxon>
    </lineage>
</organism>
<evidence type="ECO:0000259" key="2">
    <source>
        <dbReference type="PROSITE" id="PS51412"/>
    </source>
</evidence>
<feature type="transmembrane region" description="Helical" evidence="1">
    <location>
        <begin position="646"/>
        <end position="669"/>
    </location>
</feature>
<name>A0A2I2L4X5_9VIRU</name>
<protein>
    <submittedName>
        <fullName evidence="3">MAC/Perforin domain-containing protein</fullName>
    </submittedName>
</protein>
<dbReference type="KEGG" id="vg:35382468"/>
<dbReference type="Pfam" id="PF01823">
    <property type="entry name" value="MACPF"/>
    <property type="match status" value="1"/>
</dbReference>
<dbReference type="EMBL" id="LT906555">
    <property type="protein sequence ID" value="SNW62560.1"/>
    <property type="molecule type" value="Genomic_DNA"/>
</dbReference>
<keyword evidence="4" id="KW-1185">Reference proteome</keyword>